<accession>A0A9Q0M4J5</accession>
<dbReference type="Gene3D" id="3.80.10.10">
    <property type="entry name" value="Ribonuclease Inhibitor"/>
    <property type="match status" value="2"/>
</dbReference>
<proteinExistence type="predicted"/>
<dbReference type="SUPFAM" id="SSF52058">
    <property type="entry name" value="L domain-like"/>
    <property type="match status" value="1"/>
</dbReference>
<dbReference type="InterPro" id="IPR026906">
    <property type="entry name" value="LRR_5"/>
</dbReference>
<keyword evidence="1" id="KW-0433">Leucine-rich repeat</keyword>
<dbReference type="InterPro" id="IPR032675">
    <property type="entry name" value="LRR_dom_sf"/>
</dbReference>
<keyword evidence="2" id="KW-0677">Repeat</keyword>
<name>A0A9Q0M4J5_BLOTA</name>
<dbReference type="PANTHER" id="PTHR24366">
    <property type="entry name" value="IG(IMMUNOGLOBULIN) AND LRR(LEUCINE RICH REPEAT) DOMAINS"/>
    <property type="match status" value="1"/>
</dbReference>
<sequence length="292" mass="34232">MVNDVTAEATSNQFLMLELDGLPIHNLTDDVLGGLSFEVIALKNMSNLRHIMPNAFDSSSKRLRQLSFEYDTSHYVTETNLQQIGLLLERLPSLVHLYIDAYHLKHIPKHVFDHQTLEDLSFNYNRVKRGQITDIDSEAFYYMPNLRTIDLYEQSIKRLKEKMLTFKNDNNDRPKLGLFLQSNFITSDSIDINLFRTLKRQLVVYIGQNHITYLNQNVFEPFFNQNDNNMIDLGENQLRMDCKNRWITMLDRRYEQVISGTVYIGKDNDSRVLVALEYSDYEPLQCDTTIKL</sequence>
<organism evidence="3 4">
    <name type="scientific">Blomia tropicalis</name>
    <name type="common">Mite</name>
    <dbReference type="NCBI Taxonomy" id="40697"/>
    <lineage>
        <taxon>Eukaryota</taxon>
        <taxon>Metazoa</taxon>
        <taxon>Ecdysozoa</taxon>
        <taxon>Arthropoda</taxon>
        <taxon>Chelicerata</taxon>
        <taxon>Arachnida</taxon>
        <taxon>Acari</taxon>
        <taxon>Acariformes</taxon>
        <taxon>Sarcoptiformes</taxon>
        <taxon>Astigmata</taxon>
        <taxon>Glycyphagoidea</taxon>
        <taxon>Echimyopodidae</taxon>
        <taxon>Blomia</taxon>
    </lineage>
</organism>
<comment type="caution">
    <text evidence="3">The sequence shown here is derived from an EMBL/GenBank/DDBJ whole genome shotgun (WGS) entry which is preliminary data.</text>
</comment>
<keyword evidence="4" id="KW-1185">Reference proteome</keyword>
<protein>
    <submittedName>
        <fullName evidence="3">Uncharacterized protein</fullName>
    </submittedName>
</protein>
<evidence type="ECO:0000256" key="2">
    <source>
        <dbReference type="ARBA" id="ARBA00022737"/>
    </source>
</evidence>
<evidence type="ECO:0000313" key="3">
    <source>
        <dbReference type="EMBL" id="KAJ6217325.1"/>
    </source>
</evidence>
<dbReference type="Pfam" id="PF13306">
    <property type="entry name" value="LRR_5"/>
    <property type="match status" value="1"/>
</dbReference>
<evidence type="ECO:0000256" key="1">
    <source>
        <dbReference type="ARBA" id="ARBA00022614"/>
    </source>
</evidence>
<dbReference type="Proteomes" id="UP001142055">
    <property type="component" value="Chromosome 3"/>
</dbReference>
<evidence type="ECO:0000313" key="4">
    <source>
        <dbReference type="Proteomes" id="UP001142055"/>
    </source>
</evidence>
<dbReference type="PANTHER" id="PTHR24366:SF96">
    <property type="entry name" value="LEUCINE RICH REPEAT CONTAINING 53"/>
    <property type="match status" value="1"/>
</dbReference>
<gene>
    <name evidence="3" type="ORF">RDWZM_008482</name>
</gene>
<reference evidence="3" key="1">
    <citation type="submission" date="2022-12" db="EMBL/GenBank/DDBJ databases">
        <title>Genome assemblies of Blomia tropicalis.</title>
        <authorList>
            <person name="Cui Y."/>
        </authorList>
    </citation>
    <scope>NUCLEOTIDE SEQUENCE</scope>
    <source>
        <tissue evidence="3">Adult mites</tissue>
    </source>
</reference>
<dbReference type="AlphaFoldDB" id="A0A9Q0M4J5"/>
<dbReference type="EMBL" id="JAPWDV010000003">
    <property type="protein sequence ID" value="KAJ6217325.1"/>
    <property type="molecule type" value="Genomic_DNA"/>
</dbReference>